<organism evidence="4 5">
    <name type="scientific">Nonlabens dokdonensis</name>
    <dbReference type="NCBI Taxonomy" id="328515"/>
    <lineage>
        <taxon>Bacteria</taxon>
        <taxon>Pseudomonadati</taxon>
        <taxon>Bacteroidota</taxon>
        <taxon>Flavobacteriia</taxon>
        <taxon>Flavobacteriales</taxon>
        <taxon>Flavobacteriaceae</taxon>
        <taxon>Nonlabens</taxon>
    </lineage>
</organism>
<dbReference type="Proteomes" id="UP000248584">
    <property type="component" value="Unassembled WGS sequence"/>
</dbReference>
<evidence type="ECO:0000259" key="3">
    <source>
        <dbReference type="Pfam" id="PF18962"/>
    </source>
</evidence>
<keyword evidence="5" id="KW-1185">Reference proteome</keyword>
<protein>
    <submittedName>
        <fullName evidence="4">Secreted protein (Por secretion system target)</fullName>
    </submittedName>
</protein>
<reference evidence="4 5" key="1">
    <citation type="submission" date="2018-06" db="EMBL/GenBank/DDBJ databases">
        <title>Genomic Encyclopedia of Archaeal and Bacterial Type Strains, Phase II (KMG-II): from individual species to whole genera.</title>
        <authorList>
            <person name="Goeker M."/>
        </authorList>
    </citation>
    <scope>NUCLEOTIDE SEQUENCE [LARGE SCALE GENOMIC DNA]</scope>
    <source>
        <strain evidence="4 5">DSM 17205</strain>
    </source>
</reference>
<feature type="chain" id="PRO_5046090752" evidence="2">
    <location>
        <begin position="19"/>
        <end position="328"/>
    </location>
</feature>
<dbReference type="InterPro" id="IPR026444">
    <property type="entry name" value="Secre_tail"/>
</dbReference>
<proteinExistence type="predicted"/>
<gene>
    <name evidence="4" type="ORF">LX97_03188</name>
</gene>
<feature type="signal peptide" evidence="2">
    <location>
        <begin position="1"/>
        <end position="18"/>
    </location>
</feature>
<sequence>MRFLIKTILILYFSNAIAQNSGSFSGSLSSGNTVNTFSFTSSGNGQYLFTGSTNSGGGSNTWAVAYIGTYNVGNIGGDFDYTNDQLTFETNCVETGQIINIRIETVGSNISYTINYQFISSTFAVDPEPNDNFSQAINTIENTEYEGWFNNGDFPLTADSEDWYKFTSPRDGTLVVTLENGNNYLGSNVSIVVYQQSSVIVLPSFQTSNGNVTTITFENFNFSGQEIGMKLQSNCVSYKFSWQINSALSLEEIKTKFNMYPNPVSGSQLFTTAQGENVNYVIYNLTGQTVAKGSLQGNSINVTELKSNVYLIQINDGSQTVTKKFIKK</sequence>
<dbReference type="RefSeq" id="WP_015363600.1">
    <property type="nucleotide sequence ID" value="NZ_QKZR01000007.1"/>
</dbReference>
<evidence type="ECO:0000256" key="1">
    <source>
        <dbReference type="ARBA" id="ARBA00022729"/>
    </source>
</evidence>
<name>A0ABX5PUQ1_9FLAO</name>
<evidence type="ECO:0000256" key="2">
    <source>
        <dbReference type="SAM" id="SignalP"/>
    </source>
</evidence>
<dbReference type="EMBL" id="QKZR01000007">
    <property type="protein sequence ID" value="PZX37166.1"/>
    <property type="molecule type" value="Genomic_DNA"/>
</dbReference>
<evidence type="ECO:0000313" key="4">
    <source>
        <dbReference type="EMBL" id="PZX37166.1"/>
    </source>
</evidence>
<dbReference type="NCBIfam" id="TIGR04183">
    <property type="entry name" value="Por_Secre_tail"/>
    <property type="match status" value="1"/>
</dbReference>
<keyword evidence="1 2" id="KW-0732">Signal</keyword>
<comment type="caution">
    <text evidence="4">The sequence shown here is derived from an EMBL/GenBank/DDBJ whole genome shotgun (WGS) entry which is preliminary data.</text>
</comment>
<feature type="domain" description="Secretion system C-terminal sorting" evidence="3">
    <location>
        <begin position="259"/>
        <end position="326"/>
    </location>
</feature>
<dbReference type="Gene3D" id="2.60.120.380">
    <property type="match status" value="1"/>
</dbReference>
<evidence type="ECO:0000313" key="5">
    <source>
        <dbReference type="Proteomes" id="UP000248584"/>
    </source>
</evidence>
<accession>A0ABX5PUQ1</accession>
<dbReference type="Pfam" id="PF18962">
    <property type="entry name" value="Por_Secre_tail"/>
    <property type="match status" value="1"/>
</dbReference>